<reference evidence="1" key="1">
    <citation type="journal article" date="2015" name="Nature">
        <title>Complex archaea that bridge the gap between prokaryotes and eukaryotes.</title>
        <authorList>
            <person name="Spang A."/>
            <person name="Saw J.H."/>
            <person name="Jorgensen S.L."/>
            <person name="Zaremba-Niedzwiedzka K."/>
            <person name="Martijn J."/>
            <person name="Lind A.E."/>
            <person name="van Eijk R."/>
            <person name="Schleper C."/>
            <person name="Guy L."/>
            <person name="Ettema T.J."/>
        </authorList>
    </citation>
    <scope>NUCLEOTIDE SEQUENCE</scope>
</reference>
<comment type="caution">
    <text evidence="1">The sequence shown here is derived from an EMBL/GenBank/DDBJ whole genome shotgun (WGS) entry which is preliminary data.</text>
</comment>
<organism evidence="1">
    <name type="scientific">marine sediment metagenome</name>
    <dbReference type="NCBI Taxonomy" id="412755"/>
    <lineage>
        <taxon>unclassified sequences</taxon>
        <taxon>metagenomes</taxon>
        <taxon>ecological metagenomes</taxon>
    </lineage>
</organism>
<name>A0A0F9AI60_9ZZZZ</name>
<dbReference type="AlphaFoldDB" id="A0A0F9AI60"/>
<sequence>MNLERAADQVAEELGHGLDDGTYTLVEYNERMRDLGREMLDALREEAEIAYEDVMYQRGGYG</sequence>
<proteinExistence type="predicted"/>
<gene>
    <name evidence="1" type="ORF">LCGC14_2569230</name>
</gene>
<accession>A0A0F9AI60</accession>
<evidence type="ECO:0000313" key="1">
    <source>
        <dbReference type="EMBL" id="KKL09100.1"/>
    </source>
</evidence>
<dbReference type="EMBL" id="LAZR01042614">
    <property type="protein sequence ID" value="KKL09100.1"/>
    <property type="molecule type" value="Genomic_DNA"/>
</dbReference>
<protein>
    <submittedName>
        <fullName evidence="1">Uncharacterized protein</fullName>
    </submittedName>
</protein>